<evidence type="ECO:0000256" key="7">
    <source>
        <dbReference type="SAM" id="MobiDB-lite"/>
    </source>
</evidence>
<dbReference type="GO" id="GO:0047496">
    <property type="term" value="P:vesicle transport along microtubule"/>
    <property type="evidence" value="ECO:0007669"/>
    <property type="project" value="TreeGrafter"/>
</dbReference>
<feature type="compositionally biased region" description="Polar residues" evidence="7">
    <location>
        <begin position="288"/>
        <end position="306"/>
    </location>
</feature>
<dbReference type="AlphaFoldDB" id="A0A550CLR8"/>
<reference evidence="9 10" key="1">
    <citation type="journal article" date="2019" name="New Phytol.">
        <title>Comparative genomics reveals unique wood-decay strategies and fruiting body development in the Schizophyllaceae.</title>
        <authorList>
            <person name="Almasi E."/>
            <person name="Sahu N."/>
            <person name="Krizsan K."/>
            <person name="Balint B."/>
            <person name="Kovacs G.M."/>
            <person name="Kiss B."/>
            <person name="Cseklye J."/>
            <person name="Drula E."/>
            <person name="Henrissat B."/>
            <person name="Nagy I."/>
            <person name="Chovatia M."/>
            <person name="Adam C."/>
            <person name="LaButti K."/>
            <person name="Lipzen A."/>
            <person name="Riley R."/>
            <person name="Grigoriev I.V."/>
            <person name="Nagy L.G."/>
        </authorList>
    </citation>
    <scope>NUCLEOTIDE SEQUENCE [LARGE SCALE GENOMIC DNA]</scope>
    <source>
        <strain evidence="9 10">NL-1724</strain>
    </source>
</reference>
<dbReference type="STRING" id="97359.A0A550CLR8"/>
<keyword evidence="3" id="KW-0963">Cytoplasm</keyword>
<dbReference type="PANTHER" id="PTHR10921">
    <property type="entry name" value="NUCLEAR DISTRIBUTION PROTEIN NUDE HOMOLOG 1"/>
    <property type="match status" value="1"/>
</dbReference>
<dbReference type="EMBL" id="VDMD01000004">
    <property type="protein sequence ID" value="TRM65697.1"/>
    <property type="molecule type" value="Genomic_DNA"/>
</dbReference>
<dbReference type="PANTHER" id="PTHR10921:SF1">
    <property type="entry name" value="NUCLEAR DISTRIBUTION PROTEIN NUDE HOMOLOG"/>
    <property type="match status" value="1"/>
</dbReference>
<feature type="compositionally biased region" description="Low complexity" evidence="7">
    <location>
        <begin position="264"/>
        <end position="273"/>
    </location>
</feature>
<dbReference type="GO" id="GO:0000776">
    <property type="term" value="C:kinetochore"/>
    <property type="evidence" value="ECO:0007669"/>
    <property type="project" value="TreeGrafter"/>
</dbReference>
<evidence type="ECO:0000259" key="8">
    <source>
        <dbReference type="Pfam" id="PF04880"/>
    </source>
</evidence>
<dbReference type="Gene3D" id="6.10.250.1080">
    <property type="match status" value="1"/>
</dbReference>
<evidence type="ECO:0000256" key="1">
    <source>
        <dbReference type="ARBA" id="ARBA00004245"/>
    </source>
</evidence>
<feature type="compositionally biased region" description="Polar residues" evidence="7">
    <location>
        <begin position="476"/>
        <end position="496"/>
    </location>
</feature>
<dbReference type="GO" id="GO:0007059">
    <property type="term" value="P:chromosome segregation"/>
    <property type="evidence" value="ECO:0007669"/>
    <property type="project" value="TreeGrafter"/>
</dbReference>
<dbReference type="OrthoDB" id="5877028at2759"/>
<evidence type="ECO:0000256" key="2">
    <source>
        <dbReference type="ARBA" id="ARBA00007429"/>
    </source>
</evidence>
<comment type="similarity">
    <text evidence="2">Belongs to the nudE family.</text>
</comment>
<keyword evidence="5" id="KW-0175">Coiled coil</keyword>
<feature type="compositionally biased region" description="Polar residues" evidence="7">
    <location>
        <begin position="236"/>
        <end position="253"/>
    </location>
</feature>
<keyword evidence="6" id="KW-0206">Cytoskeleton</keyword>
<keyword evidence="10" id="KW-1185">Reference proteome</keyword>
<dbReference type="GO" id="GO:0051642">
    <property type="term" value="P:centrosome localization"/>
    <property type="evidence" value="ECO:0007669"/>
    <property type="project" value="TreeGrafter"/>
</dbReference>
<dbReference type="GO" id="GO:0005874">
    <property type="term" value="C:microtubule"/>
    <property type="evidence" value="ECO:0007669"/>
    <property type="project" value="UniProtKB-KW"/>
</dbReference>
<comment type="subcellular location">
    <subcellularLocation>
        <location evidence="1">Cytoplasm</location>
        <location evidence="1">Cytoskeleton</location>
    </subcellularLocation>
</comment>
<feature type="region of interest" description="Disordered" evidence="7">
    <location>
        <begin position="420"/>
        <end position="654"/>
    </location>
</feature>
<dbReference type="GO" id="GO:0008017">
    <property type="term" value="F:microtubule binding"/>
    <property type="evidence" value="ECO:0007669"/>
    <property type="project" value="InterPro"/>
</dbReference>
<accession>A0A550CLR8</accession>
<dbReference type="Proteomes" id="UP000320762">
    <property type="component" value="Unassembled WGS sequence"/>
</dbReference>
<dbReference type="GO" id="GO:0007020">
    <property type="term" value="P:microtubule nucleation"/>
    <property type="evidence" value="ECO:0007669"/>
    <property type="project" value="TreeGrafter"/>
</dbReference>
<keyword evidence="4" id="KW-0493">Microtubule</keyword>
<feature type="region of interest" description="Disordered" evidence="7">
    <location>
        <begin position="198"/>
        <end position="349"/>
    </location>
</feature>
<feature type="domain" description="NUDE" evidence="8">
    <location>
        <begin position="149"/>
        <end position="264"/>
    </location>
</feature>
<evidence type="ECO:0000256" key="3">
    <source>
        <dbReference type="ARBA" id="ARBA00022490"/>
    </source>
</evidence>
<feature type="compositionally biased region" description="Basic and acidic residues" evidence="7">
    <location>
        <begin position="420"/>
        <end position="440"/>
    </location>
</feature>
<feature type="compositionally biased region" description="Low complexity" evidence="7">
    <location>
        <begin position="311"/>
        <end position="348"/>
    </location>
</feature>
<dbReference type="GO" id="GO:0005871">
    <property type="term" value="C:kinesin complex"/>
    <property type="evidence" value="ECO:0007669"/>
    <property type="project" value="TreeGrafter"/>
</dbReference>
<feature type="compositionally biased region" description="Basic and acidic residues" evidence="7">
    <location>
        <begin position="212"/>
        <end position="228"/>
    </location>
</feature>
<feature type="region of interest" description="Disordered" evidence="7">
    <location>
        <begin position="364"/>
        <end position="395"/>
    </location>
</feature>
<evidence type="ECO:0000256" key="5">
    <source>
        <dbReference type="ARBA" id="ARBA00023054"/>
    </source>
</evidence>
<dbReference type="InterPro" id="IPR006964">
    <property type="entry name" value="NUDE_dom"/>
</dbReference>
<feature type="compositionally biased region" description="Low complexity" evidence="7">
    <location>
        <begin position="503"/>
        <end position="545"/>
    </location>
</feature>
<evidence type="ECO:0000313" key="9">
    <source>
        <dbReference type="EMBL" id="TRM65697.1"/>
    </source>
</evidence>
<feature type="compositionally biased region" description="Polar residues" evidence="7">
    <location>
        <begin position="645"/>
        <end position="654"/>
    </location>
</feature>
<evidence type="ECO:0000313" key="10">
    <source>
        <dbReference type="Proteomes" id="UP000320762"/>
    </source>
</evidence>
<name>A0A550CLR8_9AGAR</name>
<organism evidence="9 10">
    <name type="scientific">Schizophyllum amplum</name>
    <dbReference type="NCBI Taxonomy" id="97359"/>
    <lineage>
        <taxon>Eukaryota</taxon>
        <taxon>Fungi</taxon>
        <taxon>Dikarya</taxon>
        <taxon>Basidiomycota</taxon>
        <taxon>Agaricomycotina</taxon>
        <taxon>Agaricomycetes</taxon>
        <taxon>Agaricomycetidae</taxon>
        <taxon>Agaricales</taxon>
        <taxon>Schizophyllaceae</taxon>
        <taxon>Schizophyllum</taxon>
    </lineage>
</organism>
<gene>
    <name evidence="9" type="ORF">BD626DRAFT_397963</name>
</gene>
<dbReference type="Pfam" id="PF04880">
    <property type="entry name" value="NUDE_C"/>
    <property type="match status" value="1"/>
</dbReference>
<sequence length="654" mass="70764">MTAVLSPTDALRRDKMSLDDTQINYSSGSTDWRAKYNEVCDMLEQTRAELDDFHQSSKELETELENELQRTEKAQQDLKVKAARAENERDEWKSKFMSLQTTHNHTTTSLQRELDRLRKEHQQVKLSLRELEMGNDDLERNERAVSSNLADVENKYSRVLEEKILLEHELLDKASMEEEFQRLKDDLRDANVEISILKDQLAASPSPSTQRSPEKPEPARLPSEEDLLHTMPPSDMTLSDLSPASEPSSTDSMDSLHMTPKGRSTLSTSTTSSGQSALLHRAGFQPGRTFTTPPGSSGISRASTLPTFHGSPTNLRTPTRSPTSTRPSAYRTASTTSNASTNTTATRNKGVQMVSEMRARVKNLEQKIHTRVPRLRMGSVSGKPSPNPLGASSISNYQTMSTSATSRAGLAKSSWEGISRRSVEVKRSTDSTSDKPKKSADSSGWVLIMEDSPSPPKMPDRERRRASSPQRPGLSTRGSPTRPTKPSGLGQSSISTGMKRPQSRLSGGSMSTTTSSLSATTATTSSIPTPTSRPSTPTLLPIPSSGLYAPTNGGLKRSTGPLAVSKRSSLGASTGIPPPPSRPSSSMEKPLPGLSNVTVRSRLPPSASNASLSKSRIGRPSGGGSGRRSAGGDSDLDIRELRPRSGSSAAVLSK</sequence>
<dbReference type="InterPro" id="IPR033494">
    <property type="entry name" value="NUDE"/>
</dbReference>
<protein>
    <recommendedName>
        <fullName evidence="8">NUDE domain-containing protein</fullName>
    </recommendedName>
</protein>
<comment type="caution">
    <text evidence="9">The sequence shown here is derived from an EMBL/GenBank/DDBJ whole genome shotgun (WGS) entry which is preliminary data.</text>
</comment>
<evidence type="ECO:0000256" key="4">
    <source>
        <dbReference type="ARBA" id="ARBA00022701"/>
    </source>
</evidence>
<dbReference type="GO" id="GO:0000132">
    <property type="term" value="P:establishment of mitotic spindle orientation"/>
    <property type="evidence" value="ECO:0007669"/>
    <property type="project" value="TreeGrafter"/>
</dbReference>
<proteinExistence type="inferred from homology"/>
<evidence type="ECO:0000256" key="6">
    <source>
        <dbReference type="ARBA" id="ARBA00023212"/>
    </source>
</evidence>